<dbReference type="EnsemblMetazoa" id="HelroT180964">
    <property type="protein sequence ID" value="HelroP180964"/>
    <property type="gene ID" value="HelroG180964"/>
</dbReference>
<accession>T1FGG8</accession>
<feature type="region of interest" description="Disordered" evidence="1">
    <location>
        <begin position="1"/>
        <end position="43"/>
    </location>
</feature>
<reference evidence="3" key="3">
    <citation type="submission" date="2015-06" db="UniProtKB">
        <authorList>
            <consortium name="EnsemblMetazoa"/>
        </authorList>
    </citation>
    <scope>IDENTIFICATION</scope>
</reference>
<feature type="compositionally biased region" description="Polar residues" evidence="1">
    <location>
        <begin position="24"/>
        <end position="33"/>
    </location>
</feature>
<dbReference type="CTD" id="20207917"/>
<reference evidence="2 4" key="2">
    <citation type="journal article" date="2013" name="Nature">
        <title>Insights into bilaterian evolution from three spiralian genomes.</title>
        <authorList>
            <person name="Simakov O."/>
            <person name="Marletaz F."/>
            <person name="Cho S.J."/>
            <person name="Edsinger-Gonzales E."/>
            <person name="Havlak P."/>
            <person name="Hellsten U."/>
            <person name="Kuo D.H."/>
            <person name="Larsson T."/>
            <person name="Lv J."/>
            <person name="Arendt D."/>
            <person name="Savage R."/>
            <person name="Osoegawa K."/>
            <person name="de Jong P."/>
            <person name="Grimwood J."/>
            <person name="Chapman J.A."/>
            <person name="Shapiro H."/>
            <person name="Aerts A."/>
            <person name="Otillar R.P."/>
            <person name="Terry A.Y."/>
            <person name="Boore J.L."/>
            <person name="Grigoriev I.V."/>
            <person name="Lindberg D.R."/>
            <person name="Seaver E.C."/>
            <person name="Weisblat D.A."/>
            <person name="Putnam N.H."/>
            <person name="Rokhsar D.S."/>
        </authorList>
    </citation>
    <scope>NUCLEOTIDE SEQUENCE</scope>
</reference>
<dbReference type="InParanoid" id="T1FGG8"/>
<dbReference type="Proteomes" id="UP000015101">
    <property type="component" value="Unassembled WGS sequence"/>
</dbReference>
<evidence type="ECO:0000313" key="2">
    <source>
        <dbReference type="EMBL" id="ESN93427.1"/>
    </source>
</evidence>
<evidence type="ECO:0000313" key="4">
    <source>
        <dbReference type="Proteomes" id="UP000015101"/>
    </source>
</evidence>
<evidence type="ECO:0000256" key="1">
    <source>
        <dbReference type="SAM" id="MobiDB-lite"/>
    </source>
</evidence>
<feature type="region of interest" description="Disordered" evidence="1">
    <location>
        <begin position="666"/>
        <end position="685"/>
    </location>
</feature>
<reference evidence="4" key="1">
    <citation type="submission" date="2012-12" db="EMBL/GenBank/DDBJ databases">
        <authorList>
            <person name="Hellsten U."/>
            <person name="Grimwood J."/>
            <person name="Chapman J.A."/>
            <person name="Shapiro H."/>
            <person name="Aerts A."/>
            <person name="Otillar R.P."/>
            <person name="Terry A.Y."/>
            <person name="Boore J.L."/>
            <person name="Simakov O."/>
            <person name="Marletaz F."/>
            <person name="Cho S.-J."/>
            <person name="Edsinger-Gonzales E."/>
            <person name="Havlak P."/>
            <person name="Kuo D.-H."/>
            <person name="Larsson T."/>
            <person name="Lv J."/>
            <person name="Arendt D."/>
            <person name="Savage R."/>
            <person name="Osoegawa K."/>
            <person name="de Jong P."/>
            <person name="Lindberg D.R."/>
            <person name="Seaver E.C."/>
            <person name="Weisblat D.A."/>
            <person name="Putnam N.H."/>
            <person name="Grigoriev I.V."/>
            <person name="Rokhsar D.S."/>
        </authorList>
    </citation>
    <scope>NUCLEOTIDE SEQUENCE</scope>
</reference>
<protein>
    <submittedName>
        <fullName evidence="2 3">Uncharacterized protein</fullName>
    </submittedName>
</protein>
<keyword evidence="4" id="KW-1185">Reference proteome</keyword>
<feature type="region of interest" description="Disordered" evidence="1">
    <location>
        <begin position="242"/>
        <end position="266"/>
    </location>
</feature>
<dbReference type="EMBL" id="KB097612">
    <property type="protein sequence ID" value="ESN93427.1"/>
    <property type="molecule type" value="Genomic_DNA"/>
</dbReference>
<evidence type="ECO:0000313" key="3">
    <source>
        <dbReference type="EnsemblMetazoa" id="HelroP180964"/>
    </source>
</evidence>
<dbReference type="GeneID" id="20207917"/>
<gene>
    <name evidence="3" type="primary">20207917</name>
    <name evidence="2" type="ORF">HELRODRAFT_180964</name>
</gene>
<dbReference type="HOGENOM" id="CLU_401864_0_0_1"/>
<feature type="region of interest" description="Disordered" evidence="1">
    <location>
        <begin position="84"/>
        <end position="118"/>
    </location>
</feature>
<dbReference type="EMBL" id="AMQM01007422">
    <property type="status" value="NOT_ANNOTATED_CDS"/>
    <property type="molecule type" value="Genomic_DNA"/>
</dbReference>
<dbReference type="KEGG" id="hro:HELRODRAFT_180964"/>
<proteinExistence type="predicted"/>
<organism evidence="3 4">
    <name type="scientific">Helobdella robusta</name>
    <name type="common">Californian leech</name>
    <dbReference type="NCBI Taxonomy" id="6412"/>
    <lineage>
        <taxon>Eukaryota</taxon>
        <taxon>Metazoa</taxon>
        <taxon>Spiralia</taxon>
        <taxon>Lophotrochozoa</taxon>
        <taxon>Annelida</taxon>
        <taxon>Clitellata</taxon>
        <taxon>Hirudinea</taxon>
        <taxon>Rhynchobdellida</taxon>
        <taxon>Glossiphoniidae</taxon>
        <taxon>Helobdella</taxon>
    </lineage>
</organism>
<sequence>MSSFSSDGSVDDDDDEDVHSKISVNKSDIGINQKNKKLGMMPKSSTINSEIDVTNVKNVISSDDKYKREPDLVSLRSFGSDSSRILIEKSQKKKRGNKNLHENSVKLSVWSDNDEDHDEETKQGMKQISKIVDTDDAGYVTKDEKPKYYRKKSVKIVSSDTGKYSHENAFTCESDSAKPQKSNYSSKTVSYKYPSTFHRCGSSRSTSIMSLKLLESLANRLPSSLRSISRYGYEPRLLSCGSSEREGHISRQSEPPSNRHQRHSRSCCRCPPRTKTISTNCEILKYYEKSEKPVQATVKNRSVSCQKWVETSEKSTQRPKIKPRNASIQTAVATTKDHSTQAASKMRSRMTETCLKTLNSANNVDTRNNWTQYDFGPNYFENNNNGNNYGNSNYIISETKNSGTIWGSKDLYSDNDNKRYDSTINVNNFHSNNNNMCNTLDAYNNDNYNNNNTNDFNNRNFTNNTDNVNYLNNYNTNNGNNNINSNNYNNNYVDSSYNQILQPNFEALYIGNPPNHTAYNDIIKNNNNNNDNNKPNHNINYHGTNAYMPLNSYAGPPNDVTTNKNNNYYYNINDMNMNNNMNNYMNNQNINSNYINNKNSAENGAIYIGHSTNINNDFYLKNNNTNNTNNNNNDYYLYSNADNNNNNLNNVNNNNNSYCGYNYTFGNNNDNNNNKNNHSNSIYYR</sequence>
<dbReference type="AlphaFoldDB" id="T1FGG8"/>
<name>T1FGG8_HELRO</name>
<dbReference type="RefSeq" id="XP_009028492.1">
    <property type="nucleotide sequence ID" value="XM_009030244.1"/>
</dbReference>